<evidence type="ECO:0000313" key="2">
    <source>
        <dbReference type="Proteomes" id="UP000265520"/>
    </source>
</evidence>
<name>A0A392VR59_9FABA</name>
<reference evidence="1 2" key="1">
    <citation type="journal article" date="2018" name="Front. Plant Sci.">
        <title>Red Clover (Trifolium pratense) and Zigzag Clover (T. medium) - A Picture of Genomic Similarities and Differences.</title>
        <authorList>
            <person name="Dluhosova J."/>
            <person name="Istvanek J."/>
            <person name="Nedelnik J."/>
            <person name="Repkova J."/>
        </authorList>
    </citation>
    <scope>NUCLEOTIDE SEQUENCE [LARGE SCALE GENOMIC DNA]</scope>
    <source>
        <strain evidence="2">cv. 10/8</strain>
        <tissue evidence="1">Leaf</tissue>
    </source>
</reference>
<dbReference type="Proteomes" id="UP000265520">
    <property type="component" value="Unassembled WGS sequence"/>
</dbReference>
<accession>A0A392VR59</accession>
<keyword evidence="2" id="KW-1185">Reference proteome</keyword>
<sequence length="46" mass="5296">MSVKEMTPEEALSNVKPSVHHFKVFRCLAYAHVTDVQRKKLDPKSI</sequence>
<protein>
    <submittedName>
        <fullName evidence="1">Retrovirus-related pol polyprotein from transposon tnt 1-94</fullName>
    </submittedName>
</protein>
<dbReference type="EMBL" id="LXQA011243316">
    <property type="protein sequence ID" value="MCI90387.1"/>
    <property type="molecule type" value="Genomic_DNA"/>
</dbReference>
<evidence type="ECO:0000313" key="1">
    <source>
        <dbReference type="EMBL" id="MCI90387.1"/>
    </source>
</evidence>
<comment type="caution">
    <text evidence="1">The sequence shown here is derived from an EMBL/GenBank/DDBJ whole genome shotgun (WGS) entry which is preliminary data.</text>
</comment>
<organism evidence="1 2">
    <name type="scientific">Trifolium medium</name>
    <dbReference type="NCBI Taxonomy" id="97028"/>
    <lineage>
        <taxon>Eukaryota</taxon>
        <taxon>Viridiplantae</taxon>
        <taxon>Streptophyta</taxon>
        <taxon>Embryophyta</taxon>
        <taxon>Tracheophyta</taxon>
        <taxon>Spermatophyta</taxon>
        <taxon>Magnoliopsida</taxon>
        <taxon>eudicotyledons</taxon>
        <taxon>Gunneridae</taxon>
        <taxon>Pentapetalae</taxon>
        <taxon>rosids</taxon>
        <taxon>fabids</taxon>
        <taxon>Fabales</taxon>
        <taxon>Fabaceae</taxon>
        <taxon>Papilionoideae</taxon>
        <taxon>50 kb inversion clade</taxon>
        <taxon>NPAAA clade</taxon>
        <taxon>Hologalegina</taxon>
        <taxon>IRL clade</taxon>
        <taxon>Trifolieae</taxon>
        <taxon>Trifolium</taxon>
    </lineage>
</organism>
<feature type="non-terminal residue" evidence="1">
    <location>
        <position position="46"/>
    </location>
</feature>
<proteinExistence type="predicted"/>
<dbReference type="AlphaFoldDB" id="A0A392VR59"/>